<proteinExistence type="predicted"/>
<reference evidence="1" key="1">
    <citation type="journal article" date="2020" name="Nature">
        <title>Giant virus diversity and host interactions through global metagenomics.</title>
        <authorList>
            <person name="Schulz F."/>
            <person name="Roux S."/>
            <person name="Paez-Espino D."/>
            <person name="Jungbluth S."/>
            <person name="Walsh D.A."/>
            <person name="Denef V.J."/>
            <person name="McMahon K.D."/>
            <person name="Konstantinidis K.T."/>
            <person name="Eloe-Fadrosh E.A."/>
            <person name="Kyrpides N.C."/>
            <person name="Woyke T."/>
        </authorList>
    </citation>
    <scope>NUCLEOTIDE SEQUENCE</scope>
    <source>
        <strain evidence="1">GVMAG-S-1101165-79</strain>
    </source>
</reference>
<protein>
    <submittedName>
        <fullName evidence="1">Uncharacterized protein</fullName>
    </submittedName>
</protein>
<evidence type="ECO:0000313" key="1">
    <source>
        <dbReference type="EMBL" id="QHS82316.1"/>
    </source>
</evidence>
<dbReference type="AlphaFoldDB" id="A0A6C0ARV7"/>
<accession>A0A6C0ARV7</accession>
<dbReference type="EMBL" id="MN740765">
    <property type="protein sequence ID" value="QHS82316.1"/>
    <property type="molecule type" value="Genomic_DNA"/>
</dbReference>
<organism evidence="1">
    <name type="scientific">viral metagenome</name>
    <dbReference type="NCBI Taxonomy" id="1070528"/>
    <lineage>
        <taxon>unclassified sequences</taxon>
        <taxon>metagenomes</taxon>
        <taxon>organismal metagenomes</taxon>
    </lineage>
</organism>
<name>A0A6C0ARV7_9ZZZZ</name>
<sequence length="39" mass="4811">MDIYFCPFFEKVESSRPKKFPPLHIEKLPSQTKIFFFRM</sequence>